<proteinExistence type="predicted"/>
<accession>A0A150QJJ0</accession>
<evidence type="ECO:0000313" key="3">
    <source>
        <dbReference type="Proteomes" id="UP000075260"/>
    </source>
</evidence>
<dbReference type="Proteomes" id="UP000075260">
    <property type="component" value="Unassembled WGS sequence"/>
</dbReference>
<protein>
    <submittedName>
        <fullName evidence="2">Uncharacterized protein</fullName>
    </submittedName>
</protein>
<reference evidence="2 3" key="1">
    <citation type="submission" date="2014-02" db="EMBL/GenBank/DDBJ databases">
        <title>The small core and large imbalanced accessory genome model reveals a collaborative survival strategy of Sorangium cellulosum strains in nature.</title>
        <authorList>
            <person name="Han K."/>
            <person name="Peng R."/>
            <person name="Blom J."/>
            <person name="Li Y.-Z."/>
        </authorList>
    </citation>
    <scope>NUCLEOTIDE SEQUENCE [LARGE SCALE GENOMIC DNA]</scope>
    <source>
        <strain evidence="2 3">So0008-312</strain>
    </source>
</reference>
<gene>
    <name evidence="2" type="ORF">BE15_38180</name>
</gene>
<dbReference type="AlphaFoldDB" id="A0A150QJJ0"/>
<evidence type="ECO:0000313" key="2">
    <source>
        <dbReference type="EMBL" id="KYF68141.1"/>
    </source>
</evidence>
<feature type="region of interest" description="Disordered" evidence="1">
    <location>
        <begin position="1"/>
        <end position="22"/>
    </location>
</feature>
<comment type="caution">
    <text evidence="2">The sequence shown here is derived from an EMBL/GenBank/DDBJ whole genome shotgun (WGS) entry which is preliminary data.</text>
</comment>
<organism evidence="2 3">
    <name type="scientific">Sorangium cellulosum</name>
    <name type="common">Polyangium cellulosum</name>
    <dbReference type="NCBI Taxonomy" id="56"/>
    <lineage>
        <taxon>Bacteria</taxon>
        <taxon>Pseudomonadati</taxon>
        <taxon>Myxococcota</taxon>
        <taxon>Polyangia</taxon>
        <taxon>Polyangiales</taxon>
        <taxon>Polyangiaceae</taxon>
        <taxon>Sorangium</taxon>
    </lineage>
</organism>
<evidence type="ECO:0000256" key="1">
    <source>
        <dbReference type="SAM" id="MobiDB-lite"/>
    </source>
</evidence>
<name>A0A150QJJ0_SORCE</name>
<dbReference type="OrthoDB" id="5498790at2"/>
<sequence>MSDDAMTAAREHPDEDPAGEDGPLEAAIRRRASAFDVPALIALLREKLPDRAIRFCCRPSLSTRSAIVHDVEIAPDHVVVTLNLGLRSSTSPLPSYFLELLAHPRAGPALEGILATLDDRLLRDRAEALLPERAERLFPRAADVRRDALALARPASPLALHWLLGKVYPELGVSVRRAPVRRGMPAQDPRLGQAVLGFAALGGEAEIAAPGLDAILVADESTTWSGEPWAAEARRRLEARVLPALRDTGLHLRVVLLDRQADGRLDLVGASHLGFEPIVRARPPKATLLFEGRVPPA</sequence>
<dbReference type="EMBL" id="JEMA01000591">
    <property type="protein sequence ID" value="KYF68141.1"/>
    <property type="molecule type" value="Genomic_DNA"/>
</dbReference>
<dbReference type="RefSeq" id="WP_061609335.1">
    <property type="nucleotide sequence ID" value="NZ_JEMA01000591.1"/>
</dbReference>